<dbReference type="GO" id="GO:0000166">
    <property type="term" value="F:nucleotide binding"/>
    <property type="evidence" value="ECO:0007669"/>
    <property type="project" value="UniProtKB-KW"/>
</dbReference>
<protein>
    <recommendedName>
        <fullName evidence="9 11">Phenylacetate-coenzyme A ligase</fullName>
        <ecNumber evidence="8 11">6.2.1.30</ecNumber>
    </recommendedName>
    <alternativeName>
        <fullName evidence="10 11">Phenylacetyl-CoA ligase</fullName>
    </alternativeName>
</protein>
<evidence type="ECO:0000256" key="2">
    <source>
        <dbReference type="ARBA" id="ARBA00022450"/>
    </source>
</evidence>
<dbReference type="FunFam" id="3.40.50.12780:FF:000016">
    <property type="entry name" value="Phenylacetate-coenzyme A ligase"/>
    <property type="match status" value="1"/>
</dbReference>
<evidence type="ECO:0000256" key="10">
    <source>
        <dbReference type="ARBA" id="ARBA00075111"/>
    </source>
</evidence>
<keyword evidence="3" id="KW-0597">Phosphoprotein</keyword>
<comment type="pathway">
    <text evidence="6 11">Aromatic compound metabolism; phenylacetate degradation.</text>
</comment>
<evidence type="ECO:0000313" key="15">
    <source>
        <dbReference type="Proteomes" id="UP000320781"/>
    </source>
</evidence>
<dbReference type="InterPro" id="IPR000873">
    <property type="entry name" value="AMP-dep_synth/lig_dom"/>
</dbReference>
<dbReference type="EC" id="6.2.1.30" evidence="8 11"/>
<name>A0A523QHP2_UNCAE</name>
<comment type="subunit">
    <text evidence="1">Monomer.</text>
</comment>
<dbReference type="Gene3D" id="3.40.50.12780">
    <property type="entry name" value="N-terminal domain of ligase-like"/>
    <property type="match status" value="1"/>
</dbReference>
<evidence type="ECO:0000256" key="4">
    <source>
        <dbReference type="ARBA" id="ARBA00022598"/>
    </source>
</evidence>
<evidence type="ECO:0000256" key="9">
    <source>
        <dbReference type="ARBA" id="ARBA00068695"/>
    </source>
</evidence>
<dbReference type="InterPro" id="IPR011880">
    <property type="entry name" value="PA_CoA_ligase"/>
</dbReference>
<dbReference type="Gene3D" id="3.30.300.30">
    <property type="match status" value="1"/>
</dbReference>
<dbReference type="EMBL" id="SOKU01000263">
    <property type="protein sequence ID" value="TES85046.1"/>
    <property type="molecule type" value="Genomic_DNA"/>
</dbReference>
<proteinExistence type="inferred from homology"/>
<dbReference type="Pfam" id="PF00501">
    <property type="entry name" value="AMP-binding"/>
    <property type="match status" value="1"/>
</dbReference>
<dbReference type="Pfam" id="PF14535">
    <property type="entry name" value="AMP-binding_C_2"/>
    <property type="match status" value="1"/>
</dbReference>
<dbReference type="PANTHER" id="PTHR43439:SF2">
    <property type="entry name" value="ENZYME, PUTATIVE (JCVI)-RELATED"/>
    <property type="match status" value="1"/>
</dbReference>
<evidence type="ECO:0000259" key="12">
    <source>
        <dbReference type="Pfam" id="PF00501"/>
    </source>
</evidence>
<dbReference type="Proteomes" id="UP000320781">
    <property type="component" value="Unassembled WGS sequence"/>
</dbReference>
<dbReference type="GO" id="GO:0010124">
    <property type="term" value="P:phenylacetate catabolic process"/>
    <property type="evidence" value="ECO:0007669"/>
    <property type="project" value="UniProtKB-UniRule"/>
</dbReference>
<dbReference type="AlphaFoldDB" id="A0A523QHP2"/>
<evidence type="ECO:0000256" key="3">
    <source>
        <dbReference type="ARBA" id="ARBA00022553"/>
    </source>
</evidence>
<keyword evidence="2" id="KW-0596">Phosphopantetheine</keyword>
<evidence type="ECO:0000256" key="6">
    <source>
        <dbReference type="ARBA" id="ARBA00060591"/>
    </source>
</evidence>
<evidence type="ECO:0000313" key="14">
    <source>
        <dbReference type="EMBL" id="TES85046.1"/>
    </source>
</evidence>
<dbReference type="InterPro" id="IPR042099">
    <property type="entry name" value="ANL_N_sf"/>
</dbReference>
<feature type="domain" description="AMP-dependent synthetase/ligase" evidence="12">
    <location>
        <begin position="88"/>
        <end position="287"/>
    </location>
</feature>
<evidence type="ECO:0000259" key="13">
    <source>
        <dbReference type="Pfam" id="PF14535"/>
    </source>
</evidence>
<dbReference type="InterPro" id="IPR045851">
    <property type="entry name" value="AMP-bd_C_sf"/>
</dbReference>
<comment type="catalytic activity">
    <reaction evidence="11">
        <text>2-phenylacetate + ATP + CoA = phenylacetyl-CoA + AMP + diphosphate</text>
        <dbReference type="Rhea" id="RHEA:20956"/>
        <dbReference type="ChEBI" id="CHEBI:18401"/>
        <dbReference type="ChEBI" id="CHEBI:30616"/>
        <dbReference type="ChEBI" id="CHEBI:33019"/>
        <dbReference type="ChEBI" id="CHEBI:57287"/>
        <dbReference type="ChEBI" id="CHEBI:57390"/>
        <dbReference type="ChEBI" id="CHEBI:456215"/>
        <dbReference type="EC" id="6.2.1.30"/>
    </reaction>
</comment>
<dbReference type="CDD" id="cd05913">
    <property type="entry name" value="PaaK"/>
    <property type="match status" value="1"/>
</dbReference>
<evidence type="ECO:0000256" key="5">
    <source>
        <dbReference type="ARBA" id="ARBA00022741"/>
    </source>
</evidence>
<comment type="function">
    <text evidence="11">Catalyzes the activation of phenylacetic acid (PA) to phenylacetyl-CoA (PA-CoA).</text>
</comment>
<dbReference type="PROSITE" id="PS00455">
    <property type="entry name" value="AMP_BINDING"/>
    <property type="match status" value="1"/>
</dbReference>
<keyword evidence="4 11" id="KW-0436">Ligase</keyword>
<evidence type="ECO:0000256" key="11">
    <source>
        <dbReference type="PIRNR" id="PIRNR006444"/>
    </source>
</evidence>
<sequence length="434" mass="49936">MSSQRENPEYFDREYLEKLQLEKLRQVLERVYHKVPFYREAFRAHKVRPENVKSLKDLEKLPFTTTEDLRAGYPYGFLACSLSPLVRLHTSAGTTGKPKAVLFTQKDIAQAAQLITRCIRMTGARPEDVFQNMMSYGLFTGGLIFHYGAERAGLLVIPGGTGNTERQIEMMHDFKATIVHITPSYALYLAEVMERMGFSPRDDFSLRIAYLGAEPYSQATKGRIEEIFSLDAYDSYGLSEMNGPGVAFECKEKQGMHLWEDNFIMEIIDPETFEVRRNGEEGELVLSTINREAMPILRYRTGDLTHIYPEECRCGRVHRRISRIKGRVDDMFVLRGVNIFPSEVERVLMSLPEVGRNYQIVLERKGGLDHMKVRVEIKKKLFRGSLKDLKILQNKIKTKFKVELLVTPQVELVEPATLPRTTGKAKRLIDKREI</sequence>
<dbReference type="PANTHER" id="PTHR43439">
    <property type="entry name" value="PHENYLACETATE-COENZYME A LIGASE"/>
    <property type="match status" value="1"/>
</dbReference>
<organism evidence="14 15">
    <name type="scientific">Aerophobetes bacterium</name>
    <dbReference type="NCBI Taxonomy" id="2030807"/>
    <lineage>
        <taxon>Bacteria</taxon>
        <taxon>Candidatus Aerophobota</taxon>
    </lineage>
</organism>
<dbReference type="InterPro" id="IPR028154">
    <property type="entry name" value="AMP-dep_Lig_C"/>
</dbReference>
<feature type="domain" description="AMP-dependent ligase C-terminal" evidence="13">
    <location>
        <begin position="336"/>
        <end position="432"/>
    </location>
</feature>
<reference evidence="14 15" key="1">
    <citation type="submission" date="2019-03" db="EMBL/GenBank/DDBJ databases">
        <title>Metabolic potential of uncultured bacteria and archaea associated with petroleum seepage in deep-sea sediments.</title>
        <authorList>
            <person name="Dong X."/>
            <person name="Hubert C."/>
        </authorList>
    </citation>
    <scope>NUCLEOTIDE SEQUENCE [LARGE SCALE GENOMIC DNA]</scope>
    <source>
        <strain evidence="14">E44_bin92</strain>
    </source>
</reference>
<dbReference type="UniPathway" id="UPA00930"/>
<dbReference type="InterPro" id="IPR051414">
    <property type="entry name" value="Adenylate-forming_Reductase"/>
</dbReference>
<keyword evidence="5 11" id="KW-0547">Nucleotide-binding</keyword>
<evidence type="ECO:0000256" key="7">
    <source>
        <dbReference type="ARBA" id="ARBA00061566"/>
    </source>
</evidence>
<dbReference type="InterPro" id="IPR020845">
    <property type="entry name" value="AMP-binding_CS"/>
</dbReference>
<evidence type="ECO:0000256" key="8">
    <source>
        <dbReference type="ARBA" id="ARBA00066629"/>
    </source>
</evidence>
<dbReference type="GO" id="GO:0047475">
    <property type="term" value="F:phenylacetate-CoA ligase activity"/>
    <property type="evidence" value="ECO:0007669"/>
    <property type="project" value="UniProtKB-EC"/>
</dbReference>
<dbReference type="PIRSF" id="PIRSF006444">
    <property type="entry name" value="PaaK"/>
    <property type="match status" value="1"/>
</dbReference>
<accession>A0A523QHP2</accession>
<dbReference type="SUPFAM" id="SSF56801">
    <property type="entry name" value="Acetyl-CoA synthetase-like"/>
    <property type="match status" value="1"/>
</dbReference>
<evidence type="ECO:0000256" key="1">
    <source>
        <dbReference type="ARBA" id="ARBA00011245"/>
    </source>
</evidence>
<comment type="caution">
    <text evidence="14">The sequence shown here is derived from an EMBL/GenBank/DDBJ whole genome shotgun (WGS) entry which is preliminary data.</text>
</comment>
<comment type="similarity">
    <text evidence="7 11">Belongs to the phenylacetyl-CoA ligase family.</text>
</comment>
<gene>
    <name evidence="14" type="ORF">E3J95_05345</name>
</gene>